<gene>
    <name evidence="2" type="ORF">Nmn1133_02625</name>
</gene>
<dbReference type="RefSeq" id="WP_075937960.1">
    <property type="nucleotide sequence ID" value="NZ_BDJH01000002.1"/>
</dbReference>
<comment type="caution">
    <text evidence="2">The sequence shown here is derived from an EMBL/GenBank/DDBJ whole genome shotgun (WGS) entry which is preliminary data.</text>
</comment>
<evidence type="ECO:0000313" key="3">
    <source>
        <dbReference type="Proteomes" id="UP000270581"/>
    </source>
</evidence>
<dbReference type="Pfam" id="PF26072">
    <property type="entry name" value="DUF8029"/>
    <property type="match status" value="1"/>
</dbReference>
<feature type="transmembrane region" description="Helical" evidence="1">
    <location>
        <begin position="44"/>
        <end position="63"/>
    </location>
</feature>
<proteinExistence type="predicted"/>
<dbReference type="AlphaFoldDB" id="A0AAJ4UV94"/>
<organism evidence="2 3">
    <name type="scientific">Halosegnis longus</name>
    <dbReference type="NCBI Taxonomy" id="2216012"/>
    <lineage>
        <taxon>Archaea</taxon>
        <taxon>Methanobacteriati</taxon>
        <taxon>Methanobacteriota</taxon>
        <taxon>Stenosarchaea group</taxon>
        <taxon>Halobacteria</taxon>
        <taxon>Halobacteriales</taxon>
        <taxon>Natronomonadaceae</taxon>
        <taxon>Halosegnis</taxon>
    </lineage>
</organism>
<protein>
    <submittedName>
        <fullName evidence="2">Uncharacterized protein</fullName>
    </submittedName>
</protein>
<dbReference type="Proteomes" id="UP000270581">
    <property type="component" value="Unassembled WGS sequence"/>
</dbReference>
<sequence>MNAVLPALQAIPELTPVSIGTTIVVVLLAIFAARLLFSIAIRVAVVAAIVAGLLWYFGLFQLLPF</sequence>
<keyword evidence="3" id="KW-1185">Reference proteome</keyword>
<feature type="transmembrane region" description="Helical" evidence="1">
    <location>
        <begin position="17"/>
        <end position="37"/>
    </location>
</feature>
<keyword evidence="1" id="KW-1133">Transmembrane helix</keyword>
<keyword evidence="1" id="KW-0472">Membrane</keyword>
<keyword evidence="1" id="KW-0812">Transmembrane</keyword>
<name>A0AAJ4UV94_9EURY</name>
<evidence type="ECO:0000256" key="1">
    <source>
        <dbReference type="SAM" id="Phobius"/>
    </source>
</evidence>
<reference evidence="2 3" key="1">
    <citation type="submission" date="2018-11" db="EMBL/GenBank/DDBJ databases">
        <title>Genome sequences of Natronomonas sp. CBA1133.</title>
        <authorList>
            <person name="Roh S.W."/>
            <person name="Cha I.-T."/>
        </authorList>
    </citation>
    <scope>NUCLEOTIDE SEQUENCE [LARGE SCALE GENOMIC DNA]</scope>
    <source>
        <strain evidence="2 3">CBA1133</strain>
    </source>
</reference>
<evidence type="ECO:0000313" key="2">
    <source>
        <dbReference type="EMBL" id="RNJ25689.1"/>
    </source>
</evidence>
<dbReference type="EMBL" id="RJJC01000001">
    <property type="protein sequence ID" value="RNJ25689.1"/>
    <property type="molecule type" value="Genomic_DNA"/>
</dbReference>
<accession>A0AAJ4UV94</accession>
<dbReference type="InterPro" id="IPR058342">
    <property type="entry name" value="DUF8029"/>
</dbReference>